<keyword evidence="13" id="KW-1185">Reference proteome</keyword>
<keyword evidence="8 11" id="KW-0067">ATP-binding</keyword>
<evidence type="ECO:0000256" key="8">
    <source>
        <dbReference type="ARBA" id="ARBA00022840"/>
    </source>
</evidence>
<dbReference type="PANTHER" id="PTHR21087:SF16">
    <property type="entry name" value="SHIKIMATE KINASE 1, CHLOROPLASTIC"/>
    <property type="match status" value="1"/>
</dbReference>
<comment type="subcellular location">
    <subcellularLocation>
        <location evidence="11">Cytoplasm</location>
    </subcellularLocation>
</comment>
<proteinExistence type="inferred from homology"/>
<dbReference type="PANTHER" id="PTHR21087">
    <property type="entry name" value="SHIKIMATE KINASE"/>
    <property type="match status" value="1"/>
</dbReference>
<dbReference type="UniPathway" id="UPA00053">
    <property type="reaction ID" value="UER00088"/>
</dbReference>
<comment type="function">
    <text evidence="11">Catalyzes the specific phosphorylation of the 3-hydroxyl group of shikimic acid using ATP as a cosubstrate.</text>
</comment>
<dbReference type="InterPro" id="IPR000623">
    <property type="entry name" value="Shikimate_kinase/TSH1"/>
</dbReference>
<dbReference type="Proteomes" id="UP000242497">
    <property type="component" value="Unassembled WGS sequence"/>
</dbReference>
<keyword evidence="9 11" id="KW-0057">Aromatic amino acid biosynthesis</keyword>
<dbReference type="PRINTS" id="PR01100">
    <property type="entry name" value="SHIKIMTKNASE"/>
</dbReference>
<dbReference type="InterPro" id="IPR027417">
    <property type="entry name" value="P-loop_NTPase"/>
</dbReference>
<dbReference type="GO" id="GO:0008652">
    <property type="term" value="P:amino acid biosynthetic process"/>
    <property type="evidence" value="ECO:0007669"/>
    <property type="project" value="UniProtKB-KW"/>
</dbReference>
<evidence type="ECO:0000256" key="11">
    <source>
        <dbReference type="HAMAP-Rule" id="MF_00109"/>
    </source>
</evidence>
<comment type="cofactor">
    <cofactor evidence="11">
        <name>Mg(2+)</name>
        <dbReference type="ChEBI" id="CHEBI:18420"/>
    </cofactor>
    <text evidence="11">Binds 1 Mg(2+) ion per subunit.</text>
</comment>
<dbReference type="GO" id="GO:0005524">
    <property type="term" value="F:ATP binding"/>
    <property type="evidence" value="ECO:0007669"/>
    <property type="project" value="UniProtKB-UniRule"/>
</dbReference>
<evidence type="ECO:0000313" key="12">
    <source>
        <dbReference type="EMBL" id="SHK12429.1"/>
    </source>
</evidence>
<dbReference type="GO" id="GO:0009423">
    <property type="term" value="P:chorismate biosynthetic process"/>
    <property type="evidence" value="ECO:0007669"/>
    <property type="project" value="UniProtKB-UniRule"/>
</dbReference>
<dbReference type="SUPFAM" id="SSF52540">
    <property type="entry name" value="P-loop containing nucleoside triphosphate hydrolases"/>
    <property type="match status" value="1"/>
</dbReference>
<dbReference type="STRING" id="1123349.SAMN02744037_01682"/>
<evidence type="ECO:0000256" key="10">
    <source>
        <dbReference type="ARBA" id="ARBA00048567"/>
    </source>
</evidence>
<feature type="binding site" evidence="11">
    <location>
        <position position="137"/>
    </location>
    <ligand>
        <name>substrate</name>
    </ligand>
</feature>
<keyword evidence="11" id="KW-0963">Cytoplasm</keyword>
<evidence type="ECO:0000256" key="5">
    <source>
        <dbReference type="ARBA" id="ARBA00022679"/>
    </source>
</evidence>
<dbReference type="PROSITE" id="PS01128">
    <property type="entry name" value="SHIKIMATE_KINASE"/>
    <property type="match status" value="1"/>
</dbReference>
<keyword evidence="6 11" id="KW-0547">Nucleotide-binding</keyword>
<dbReference type="InterPro" id="IPR023000">
    <property type="entry name" value="Shikimate_kinase_CS"/>
</dbReference>
<evidence type="ECO:0000256" key="6">
    <source>
        <dbReference type="ARBA" id="ARBA00022741"/>
    </source>
</evidence>
<name>A0A1M6PWX3_9FIRM</name>
<dbReference type="GO" id="GO:0004765">
    <property type="term" value="F:shikimate kinase activity"/>
    <property type="evidence" value="ECO:0007669"/>
    <property type="project" value="UniProtKB-UniRule"/>
</dbReference>
<keyword evidence="11" id="KW-0460">Magnesium</keyword>
<comment type="pathway">
    <text evidence="1 11">Metabolic intermediate biosynthesis; chorismate biosynthesis; chorismate from D-erythrose 4-phosphate and phosphoenolpyruvate: step 5/7.</text>
</comment>
<dbReference type="EMBL" id="FRAE01000035">
    <property type="protein sequence ID" value="SHK12429.1"/>
    <property type="molecule type" value="Genomic_DNA"/>
</dbReference>
<dbReference type="GO" id="GO:0009073">
    <property type="term" value="P:aromatic amino acid family biosynthetic process"/>
    <property type="evidence" value="ECO:0007669"/>
    <property type="project" value="UniProtKB-KW"/>
</dbReference>
<dbReference type="InterPro" id="IPR031322">
    <property type="entry name" value="Shikimate/glucono_kinase"/>
</dbReference>
<evidence type="ECO:0000256" key="4">
    <source>
        <dbReference type="ARBA" id="ARBA00022605"/>
    </source>
</evidence>
<feature type="binding site" evidence="11">
    <location>
        <position position="15"/>
    </location>
    <ligand>
        <name>Mg(2+)</name>
        <dbReference type="ChEBI" id="CHEBI:18420"/>
    </ligand>
</feature>
<dbReference type="RefSeq" id="WP_084605635.1">
    <property type="nucleotide sequence ID" value="NZ_FRAE01000035.1"/>
</dbReference>
<keyword evidence="5 11" id="KW-0808">Transferase</keyword>
<feature type="binding site" evidence="11">
    <location>
        <position position="33"/>
    </location>
    <ligand>
        <name>substrate</name>
    </ligand>
</feature>
<keyword evidence="4 11" id="KW-0028">Amino-acid biosynthesis</keyword>
<evidence type="ECO:0000313" key="13">
    <source>
        <dbReference type="Proteomes" id="UP000242497"/>
    </source>
</evidence>
<comment type="catalytic activity">
    <reaction evidence="10 11">
        <text>shikimate + ATP = 3-phosphoshikimate + ADP + H(+)</text>
        <dbReference type="Rhea" id="RHEA:13121"/>
        <dbReference type="ChEBI" id="CHEBI:15378"/>
        <dbReference type="ChEBI" id="CHEBI:30616"/>
        <dbReference type="ChEBI" id="CHEBI:36208"/>
        <dbReference type="ChEBI" id="CHEBI:145989"/>
        <dbReference type="ChEBI" id="CHEBI:456216"/>
        <dbReference type="EC" id="2.7.1.71"/>
    </reaction>
</comment>
<organism evidence="12 13">
    <name type="scientific">Tepidibacter formicigenes DSM 15518</name>
    <dbReference type="NCBI Taxonomy" id="1123349"/>
    <lineage>
        <taxon>Bacteria</taxon>
        <taxon>Bacillati</taxon>
        <taxon>Bacillota</taxon>
        <taxon>Clostridia</taxon>
        <taxon>Peptostreptococcales</taxon>
        <taxon>Peptostreptococcaceae</taxon>
        <taxon>Tepidibacter</taxon>
    </lineage>
</organism>
<reference evidence="13" key="1">
    <citation type="submission" date="2016-11" db="EMBL/GenBank/DDBJ databases">
        <authorList>
            <person name="Varghese N."/>
            <person name="Submissions S."/>
        </authorList>
    </citation>
    <scope>NUCLEOTIDE SEQUENCE [LARGE SCALE GENOMIC DNA]</scope>
    <source>
        <strain evidence="13">DSM 15518</strain>
    </source>
</reference>
<comment type="subunit">
    <text evidence="11">Monomer.</text>
</comment>
<comment type="similarity">
    <text evidence="2 11">Belongs to the shikimate kinase family.</text>
</comment>
<evidence type="ECO:0000256" key="9">
    <source>
        <dbReference type="ARBA" id="ARBA00023141"/>
    </source>
</evidence>
<dbReference type="Pfam" id="PF01202">
    <property type="entry name" value="SKI"/>
    <property type="match status" value="1"/>
</dbReference>
<evidence type="ECO:0000256" key="7">
    <source>
        <dbReference type="ARBA" id="ARBA00022777"/>
    </source>
</evidence>
<dbReference type="EC" id="2.7.1.71" evidence="3 11"/>
<evidence type="ECO:0000256" key="1">
    <source>
        <dbReference type="ARBA" id="ARBA00004842"/>
    </source>
</evidence>
<evidence type="ECO:0000256" key="3">
    <source>
        <dbReference type="ARBA" id="ARBA00012154"/>
    </source>
</evidence>
<sequence length="170" mass="19450">MKNIVLVGFMATGKSTIGKKLSKKLNMNFIDTDLLIEEKENMNISNIFKEKGESYFRDLETSILRNILDKEGIILSTGGGIIEKEYNINLLKKIGTVIWLKANKDTIIRNLKTSNIQRPLLKTENIAEKINNLLNNRIDKYKKASDIIIKVDDKNIQEVVFNILLNLNKV</sequence>
<dbReference type="AlphaFoldDB" id="A0A1M6PWX3"/>
<accession>A0A1M6PWX3</accession>
<feature type="binding site" evidence="11">
    <location>
        <position position="57"/>
    </location>
    <ligand>
        <name>substrate</name>
    </ligand>
</feature>
<dbReference type="GO" id="GO:0000287">
    <property type="term" value="F:magnesium ion binding"/>
    <property type="evidence" value="ECO:0007669"/>
    <property type="project" value="UniProtKB-UniRule"/>
</dbReference>
<evidence type="ECO:0000256" key="2">
    <source>
        <dbReference type="ARBA" id="ARBA00006997"/>
    </source>
</evidence>
<dbReference type="CDD" id="cd00464">
    <property type="entry name" value="SK"/>
    <property type="match status" value="1"/>
</dbReference>
<keyword evidence="7 11" id="KW-0418">Kinase</keyword>
<feature type="binding site" evidence="11">
    <location>
        <begin position="11"/>
        <end position="16"/>
    </location>
    <ligand>
        <name>ATP</name>
        <dbReference type="ChEBI" id="CHEBI:30616"/>
    </ligand>
</feature>
<dbReference type="Gene3D" id="3.40.50.300">
    <property type="entry name" value="P-loop containing nucleotide triphosphate hydrolases"/>
    <property type="match status" value="1"/>
</dbReference>
<dbReference type="GO" id="GO:0005829">
    <property type="term" value="C:cytosol"/>
    <property type="evidence" value="ECO:0007669"/>
    <property type="project" value="TreeGrafter"/>
</dbReference>
<dbReference type="HAMAP" id="MF_00109">
    <property type="entry name" value="Shikimate_kinase"/>
    <property type="match status" value="1"/>
</dbReference>
<protein>
    <recommendedName>
        <fullName evidence="3 11">Shikimate kinase</fullName>
        <shortName evidence="11">SK</shortName>
        <ecNumber evidence="3 11">2.7.1.71</ecNumber>
    </recommendedName>
</protein>
<feature type="binding site" evidence="11">
    <location>
        <position position="118"/>
    </location>
    <ligand>
        <name>ATP</name>
        <dbReference type="ChEBI" id="CHEBI:30616"/>
    </ligand>
</feature>
<dbReference type="OrthoDB" id="9800332at2"/>
<gene>
    <name evidence="11" type="primary">aroK</name>
    <name evidence="12" type="ORF">SAMN02744037_01682</name>
</gene>
<keyword evidence="11" id="KW-0479">Metal-binding</keyword>
<feature type="binding site" evidence="11">
    <location>
        <position position="79"/>
    </location>
    <ligand>
        <name>substrate</name>
    </ligand>
</feature>
<comment type="caution">
    <text evidence="11">Lacks conserved residue(s) required for the propagation of feature annotation.</text>
</comment>